<evidence type="ECO:0000256" key="5">
    <source>
        <dbReference type="ARBA" id="ARBA00022840"/>
    </source>
</evidence>
<dbReference type="GO" id="GO:0005524">
    <property type="term" value="F:ATP binding"/>
    <property type="evidence" value="ECO:0007669"/>
    <property type="project" value="UniProtKB-KW"/>
</dbReference>
<dbReference type="Proteomes" id="UP000681722">
    <property type="component" value="Unassembled WGS sequence"/>
</dbReference>
<dbReference type="EMBL" id="CAJNOK010000844">
    <property type="protein sequence ID" value="CAF0778919.1"/>
    <property type="molecule type" value="Genomic_DNA"/>
</dbReference>
<dbReference type="GO" id="GO:0008440">
    <property type="term" value="F:inositol-1,4,5-trisphosphate 3-kinase activity"/>
    <property type="evidence" value="ECO:0007669"/>
    <property type="project" value="TreeGrafter"/>
</dbReference>
<protein>
    <recommendedName>
        <fullName evidence="8">Kinase</fullName>
        <ecNumber evidence="8">2.7.-.-</ecNumber>
    </recommendedName>
</protein>
<dbReference type="GO" id="GO:0032958">
    <property type="term" value="P:inositol phosphate biosynthetic process"/>
    <property type="evidence" value="ECO:0007669"/>
    <property type="project" value="InterPro"/>
</dbReference>
<organism evidence="11 14">
    <name type="scientific">Didymodactylos carnosus</name>
    <dbReference type="NCBI Taxonomy" id="1234261"/>
    <lineage>
        <taxon>Eukaryota</taxon>
        <taxon>Metazoa</taxon>
        <taxon>Spiralia</taxon>
        <taxon>Gnathifera</taxon>
        <taxon>Rotifera</taxon>
        <taxon>Eurotatoria</taxon>
        <taxon>Bdelloidea</taxon>
        <taxon>Philodinida</taxon>
        <taxon>Philodinidae</taxon>
        <taxon>Didymodactylos</taxon>
    </lineage>
</organism>
<comment type="caution">
    <text evidence="11">The sequence shown here is derived from an EMBL/GenBank/DDBJ whole genome shotgun (WGS) entry which is preliminary data.</text>
</comment>
<dbReference type="GO" id="GO:0005737">
    <property type="term" value="C:cytoplasm"/>
    <property type="evidence" value="ECO:0007669"/>
    <property type="project" value="TreeGrafter"/>
</dbReference>
<dbReference type="Pfam" id="PF03770">
    <property type="entry name" value="IPK"/>
    <property type="match status" value="1"/>
</dbReference>
<evidence type="ECO:0000256" key="8">
    <source>
        <dbReference type="RuleBase" id="RU363090"/>
    </source>
</evidence>
<dbReference type="NCBIfam" id="TIGR00199">
    <property type="entry name" value="PncC_domain"/>
    <property type="match status" value="1"/>
</dbReference>
<dbReference type="InterPro" id="IPR038286">
    <property type="entry name" value="IPK_sf"/>
</dbReference>
<evidence type="ECO:0000313" key="12">
    <source>
        <dbReference type="EMBL" id="CAF3560290.1"/>
    </source>
</evidence>
<dbReference type="InterPro" id="IPR005522">
    <property type="entry name" value="IPK"/>
</dbReference>
<comment type="similarity">
    <text evidence="1 8">Belongs to the inositol phosphokinase (IPK) family.</text>
</comment>
<dbReference type="GO" id="GO:0005634">
    <property type="term" value="C:nucleus"/>
    <property type="evidence" value="ECO:0007669"/>
    <property type="project" value="TreeGrafter"/>
</dbReference>
<evidence type="ECO:0000256" key="4">
    <source>
        <dbReference type="ARBA" id="ARBA00022777"/>
    </source>
</evidence>
<keyword evidence="4 8" id="KW-0418">Kinase</keyword>
<dbReference type="GO" id="GO:0051765">
    <property type="term" value="F:inositol tetrakisphosphate kinase activity"/>
    <property type="evidence" value="ECO:0007669"/>
    <property type="project" value="TreeGrafter"/>
</dbReference>
<proteinExistence type="inferred from homology"/>
<dbReference type="InterPro" id="IPR036653">
    <property type="entry name" value="CinA-like_C"/>
</dbReference>
<dbReference type="PANTHER" id="PTHR12400">
    <property type="entry name" value="INOSITOL POLYPHOSPHATE KINASE"/>
    <property type="match status" value="1"/>
</dbReference>
<comment type="catalytic activity">
    <reaction evidence="7">
        <text>1D-myo-inositol 1,3,4,6-tetrakisphosphate + ATP = 1D-myo-inositol 1,3,4,5,6-pentakisphosphate + ADP + H(+)</text>
        <dbReference type="Rhea" id="RHEA:12717"/>
        <dbReference type="ChEBI" id="CHEBI:15378"/>
        <dbReference type="ChEBI" id="CHEBI:30616"/>
        <dbReference type="ChEBI" id="CHEBI:57660"/>
        <dbReference type="ChEBI" id="CHEBI:57733"/>
        <dbReference type="ChEBI" id="CHEBI:456216"/>
        <dbReference type="EC" id="2.7.1.140"/>
    </reaction>
</comment>
<evidence type="ECO:0000259" key="9">
    <source>
        <dbReference type="Pfam" id="PF02464"/>
    </source>
</evidence>
<name>A0A814HKZ8_9BILA</name>
<dbReference type="SUPFAM" id="SSF142433">
    <property type="entry name" value="CinA-like"/>
    <property type="match status" value="1"/>
</dbReference>
<evidence type="ECO:0000256" key="2">
    <source>
        <dbReference type="ARBA" id="ARBA00022679"/>
    </source>
</evidence>
<dbReference type="Proteomes" id="UP000682733">
    <property type="component" value="Unassembled WGS sequence"/>
</dbReference>
<dbReference type="Pfam" id="PF02464">
    <property type="entry name" value="CinA"/>
    <property type="match status" value="1"/>
</dbReference>
<dbReference type="PANTHER" id="PTHR12400:SF51">
    <property type="entry name" value="INOSITOL POLYPHOSPHATE MULTIKINASE"/>
    <property type="match status" value="1"/>
</dbReference>
<dbReference type="Gene3D" id="3.90.950.20">
    <property type="entry name" value="CinA-like"/>
    <property type="match status" value="1"/>
</dbReference>
<evidence type="ECO:0000313" key="11">
    <source>
        <dbReference type="EMBL" id="CAF1012241.1"/>
    </source>
</evidence>
<keyword evidence="14" id="KW-1185">Reference proteome</keyword>
<dbReference type="OrthoDB" id="338650at2759"/>
<keyword evidence="5" id="KW-0067">ATP-binding</keyword>
<dbReference type="Gene3D" id="3.30.470.160">
    <property type="entry name" value="Inositol polyphosphate kinase"/>
    <property type="match status" value="1"/>
</dbReference>
<dbReference type="EC" id="2.7.-.-" evidence="8"/>
<dbReference type="SUPFAM" id="SSF56104">
    <property type="entry name" value="SAICAR synthase-like"/>
    <property type="match status" value="1"/>
</dbReference>
<gene>
    <name evidence="11" type="ORF">GPM918_LOCUS14329</name>
    <name evidence="10" type="ORF">OVA965_LOCUS3496</name>
    <name evidence="13" type="ORF">SRO942_LOCUS14329</name>
    <name evidence="12" type="ORF">TMI583_LOCUS3495</name>
</gene>
<evidence type="ECO:0000256" key="6">
    <source>
        <dbReference type="ARBA" id="ARBA00036164"/>
    </source>
</evidence>
<feature type="domain" description="CinA C-terminal" evidence="9">
    <location>
        <begin position="52"/>
        <end position="191"/>
    </location>
</feature>
<evidence type="ECO:0000256" key="3">
    <source>
        <dbReference type="ARBA" id="ARBA00022741"/>
    </source>
</evidence>
<sequence>MNVLIKTRTVVNCLYNSLLKVNNISPSTHRHSSIRQLQFDNVQQTQEVELLTSLTKEVIDRCRERRWKIGIAESCTGGLVSGSLTALAGSSDVVDCGFLTYSNDAKIRLLGVPSELLASVGAVSHEVALSMADGVLNKVPAVHLAVSITGIAGPGGGSDTKPVGLVYFGLACRGYKTLSSKHIFSGDRTTMSVDDHCEFLLPELPPNTKPLEHQVAGHFYGLSKTKFGLLQRSNGDVLKPLLNPPRGPREYRFYVDVFQNTSSSSYSEQDLLNIRNFLPKYLGTYEFKNMTYLILENIIQPFELPCIADIKIGRITYDPEADLDKIERQAKKFPPAAEVGFQLLGWKTYRQREQVYEYHDKHCGRTLDKDELIHAIAHFYGATTILRRDVIKQVLNRLLDLELIMDKQRTLLLFASSLLIVYDGKQSIEPHTDVRLVDFAHVFPNKKHDENDENFLFGIRNYINYLILLLDENYVYIPVTKIEHHPKKFSCYKQSSHISDETLTDTYNSHGYTENV</sequence>
<evidence type="ECO:0000256" key="1">
    <source>
        <dbReference type="ARBA" id="ARBA00007374"/>
    </source>
</evidence>
<accession>A0A814HKZ8</accession>
<dbReference type="EMBL" id="CAJOBA010000844">
    <property type="protein sequence ID" value="CAF3560290.1"/>
    <property type="molecule type" value="Genomic_DNA"/>
</dbReference>
<dbReference type="EMBL" id="CAJOBC010003435">
    <property type="protein sequence ID" value="CAF3783619.1"/>
    <property type="molecule type" value="Genomic_DNA"/>
</dbReference>
<keyword evidence="2 8" id="KW-0808">Transferase</keyword>
<dbReference type="Proteomes" id="UP000663829">
    <property type="component" value="Unassembled WGS sequence"/>
</dbReference>
<evidence type="ECO:0000256" key="7">
    <source>
        <dbReference type="ARBA" id="ARBA00036525"/>
    </source>
</evidence>
<dbReference type="Proteomes" id="UP000677228">
    <property type="component" value="Unassembled WGS sequence"/>
</dbReference>
<evidence type="ECO:0000313" key="14">
    <source>
        <dbReference type="Proteomes" id="UP000663829"/>
    </source>
</evidence>
<keyword evidence="3" id="KW-0547">Nucleotide-binding</keyword>
<reference evidence="11" key="1">
    <citation type="submission" date="2021-02" db="EMBL/GenBank/DDBJ databases">
        <authorList>
            <person name="Nowell W R."/>
        </authorList>
    </citation>
    <scope>NUCLEOTIDE SEQUENCE</scope>
</reference>
<dbReference type="AlphaFoldDB" id="A0A814HKZ8"/>
<comment type="catalytic activity">
    <reaction evidence="6">
        <text>1D-myo-inositol 1,4,5-trisphosphate + 2 ATP = 1D-myo-inositol 1,3,4,5,6-pentakisphosphate + 2 ADP + 2 H(+)</text>
        <dbReference type="Rhea" id="RHEA:32359"/>
        <dbReference type="ChEBI" id="CHEBI:15378"/>
        <dbReference type="ChEBI" id="CHEBI:30616"/>
        <dbReference type="ChEBI" id="CHEBI:57733"/>
        <dbReference type="ChEBI" id="CHEBI:203600"/>
        <dbReference type="ChEBI" id="CHEBI:456216"/>
        <dbReference type="EC" id="2.7.1.151"/>
    </reaction>
</comment>
<dbReference type="EMBL" id="CAJNOQ010003435">
    <property type="protein sequence ID" value="CAF1012241.1"/>
    <property type="molecule type" value="Genomic_DNA"/>
</dbReference>
<evidence type="ECO:0000313" key="10">
    <source>
        <dbReference type="EMBL" id="CAF0778919.1"/>
    </source>
</evidence>
<evidence type="ECO:0000313" key="13">
    <source>
        <dbReference type="EMBL" id="CAF3783619.1"/>
    </source>
</evidence>
<dbReference type="InterPro" id="IPR008136">
    <property type="entry name" value="CinA_C"/>
</dbReference>